<dbReference type="AlphaFoldDB" id="A0AA40ACX0"/>
<proteinExistence type="predicted"/>
<dbReference type="Proteomes" id="UP001172101">
    <property type="component" value="Unassembled WGS sequence"/>
</dbReference>
<dbReference type="EMBL" id="JAUIRO010000005">
    <property type="protein sequence ID" value="KAK0713383.1"/>
    <property type="molecule type" value="Genomic_DNA"/>
</dbReference>
<keyword evidence="2" id="KW-1185">Reference proteome</keyword>
<evidence type="ECO:0008006" key="3">
    <source>
        <dbReference type="Google" id="ProtNLM"/>
    </source>
</evidence>
<organism evidence="1 2">
    <name type="scientific">Lasiosphaeria miniovina</name>
    <dbReference type="NCBI Taxonomy" id="1954250"/>
    <lineage>
        <taxon>Eukaryota</taxon>
        <taxon>Fungi</taxon>
        <taxon>Dikarya</taxon>
        <taxon>Ascomycota</taxon>
        <taxon>Pezizomycotina</taxon>
        <taxon>Sordariomycetes</taxon>
        <taxon>Sordariomycetidae</taxon>
        <taxon>Sordariales</taxon>
        <taxon>Lasiosphaeriaceae</taxon>
        <taxon>Lasiosphaeria</taxon>
    </lineage>
</organism>
<sequence>MAASAAQNPDMAPARPIRIVDLSQSRESHFLRLMNVSFFEVLPQYLALSYCWGGYQAPKCARSNRMSLEQEIPFADLPLTLRDAVRVAVQLDIPPEPIDARGWTLQERLLSPRTIEYGTWQTRYICQESAYKRDYTDGWRRDADYNHQHKDTLDLEPLLHWDQVLRTYTSRQLTRSTDRPLAISGIAERFASILNIDGVGSCYVAGLWKPFLYYGSMWHIDRDAIAPRPVEFQAPASSFGVAGGAAGRNTRNAASVMVLEVQHYTAGASWGCCGRVLRRAKCTPSDNPFEGSVFRRVGTFEYATHREGQRTGESWDEWERRIETDFSWFKNTEPREIEIL</sequence>
<evidence type="ECO:0000313" key="2">
    <source>
        <dbReference type="Proteomes" id="UP001172101"/>
    </source>
</evidence>
<reference evidence="1" key="1">
    <citation type="submission" date="2023-06" db="EMBL/GenBank/DDBJ databases">
        <title>Genome-scale phylogeny and comparative genomics of the fungal order Sordariales.</title>
        <authorList>
            <consortium name="Lawrence Berkeley National Laboratory"/>
            <person name="Hensen N."/>
            <person name="Bonometti L."/>
            <person name="Westerberg I."/>
            <person name="Brannstrom I.O."/>
            <person name="Guillou S."/>
            <person name="Cros-Aarteil S."/>
            <person name="Calhoun S."/>
            <person name="Haridas S."/>
            <person name="Kuo A."/>
            <person name="Mondo S."/>
            <person name="Pangilinan J."/>
            <person name="Riley R."/>
            <person name="LaButti K."/>
            <person name="Andreopoulos B."/>
            <person name="Lipzen A."/>
            <person name="Chen C."/>
            <person name="Yanf M."/>
            <person name="Daum C."/>
            <person name="Ng V."/>
            <person name="Clum A."/>
            <person name="Steindorff A."/>
            <person name="Ohm R."/>
            <person name="Martin F."/>
            <person name="Silar P."/>
            <person name="Natvig D."/>
            <person name="Lalanne C."/>
            <person name="Gautier V."/>
            <person name="Ament-velasquez S.L."/>
            <person name="Kruys A."/>
            <person name="Hutchinson M.I."/>
            <person name="Powell A.J."/>
            <person name="Barry K."/>
            <person name="Miller A.N."/>
            <person name="Grigoriev I.V."/>
            <person name="Debuchy R."/>
            <person name="Gladieux P."/>
            <person name="Thoren M.H."/>
            <person name="Johannesson H."/>
        </authorList>
    </citation>
    <scope>NUCLEOTIDE SEQUENCE</scope>
    <source>
        <strain evidence="1">SMH2392-1A</strain>
    </source>
</reference>
<gene>
    <name evidence="1" type="ORF">B0T26DRAFT_753496</name>
</gene>
<comment type="caution">
    <text evidence="1">The sequence shown here is derived from an EMBL/GenBank/DDBJ whole genome shotgun (WGS) entry which is preliminary data.</text>
</comment>
<evidence type="ECO:0000313" key="1">
    <source>
        <dbReference type="EMBL" id="KAK0713383.1"/>
    </source>
</evidence>
<accession>A0AA40ACX0</accession>
<dbReference type="PANTHER" id="PTHR33112">
    <property type="entry name" value="DOMAIN PROTEIN, PUTATIVE-RELATED"/>
    <property type="match status" value="1"/>
</dbReference>
<name>A0AA40ACX0_9PEZI</name>
<dbReference type="GeneID" id="85328962"/>
<dbReference type="PANTHER" id="PTHR33112:SF16">
    <property type="entry name" value="HETEROKARYON INCOMPATIBILITY DOMAIN-CONTAINING PROTEIN"/>
    <property type="match status" value="1"/>
</dbReference>
<protein>
    <recommendedName>
        <fullName evidence="3">Heterokaryon incompatibility domain-containing protein</fullName>
    </recommendedName>
</protein>
<dbReference type="RefSeq" id="XP_060294706.1">
    <property type="nucleotide sequence ID" value="XM_060445692.1"/>
</dbReference>